<dbReference type="PROSITE" id="PS50817">
    <property type="entry name" value="INTEIN_N_TER"/>
    <property type="match status" value="1"/>
</dbReference>
<dbReference type="GO" id="GO:0016539">
    <property type="term" value="P:intein-mediated protein splicing"/>
    <property type="evidence" value="ECO:0007669"/>
    <property type="project" value="InterPro"/>
</dbReference>
<sequence length="213" mass="23163">MEFTAGSFQITNSGEFVACFLAGTRIATPDGDVAVEDLVRGDLVLTADGRSRHILWIGRQAVAATFADPSTCYPVRIMAGALAEGVPVRDLYVSPDHALLVDDVLVQAGALVNGTTITRVEQPEERFTYYHIELEDHALVLAEGAPAETFVDNVTRRRFDNYAEYEALFGACEARLPELELPRIKSARQLPRAVRERLATRAEALGFVGAAAA</sequence>
<dbReference type="SUPFAM" id="SSF51294">
    <property type="entry name" value="Hedgehog/intein (Hint) domain"/>
    <property type="match status" value="1"/>
</dbReference>
<gene>
    <name evidence="2" type="ORF">GCM10010994_56800</name>
</gene>
<dbReference type="AlphaFoldDB" id="A0A916UXK2"/>
<feature type="domain" description="Hedgehog/Intein (Hint)" evidence="1">
    <location>
        <begin position="19"/>
        <end position="152"/>
    </location>
</feature>
<dbReference type="InterPro" id="IPR006141">
    <property type="entry name" value="Intein_N"/>
</dbReference>
<evidence type="ECO:0000313" key="3">
    <source>
        <dbReference type="Proteomes" id="UP000637002"/>
    </source>
</evidence>
<name>A0A916UXK2_9HYPH</name>
<organism evidence="2 3">
    <name type="scientific">Chelatococcus reniformis</name>
    <dbReference type="NCBI Taxonomy" id="1494448"/>
    <lineage>
        <taxon>Bacteria</taxon>
        <taxon>Pseudomonadati</taxon>
        <taxon>Pseudomonadota</taxon>
        <taxon>Alphaproteobacteria</taxon>
        <taxon>Hyphomicrobiales</taxon>
        <taxon>Chelatococcaceae</taxon>
        <taxon>Chelatococcus</taxon>
    </lineage>
</organism>
<protein>
    <recommendedName>
        <fullName evidence="1">Hedgehog/Intein (Hint) domain-containing protein</fullName>
    </recommendedName>
</protein>
<evidence type="ECO:0000259" key="1">
    <source>
        <dbReference type="Pfam" id="PF13403"/>
    </source>
</evidence>
<dbReference type="Pfam" id="PF13403">
    <property type="entry name" value="Hint_2"/>
    <property type="match status" value="1"/>
</dbReference>
<accession>A0A916UXK2</accession>
<dbReference type="Proteomes" id="UP000637002">
    <property type="component" value="Unassembled WGS sequence"/>
</dbReference>
<dbReference type="EMBL" id="BMGG01000012">
    <property type="protein sequence ID" value="GGC91681.1"/>
    <property type="molecule type" value="Genomic_DNA"/>
</dbReference>
<proteinExistence type="predicted"/>
<comment type="caution">
    <text evidence="2">The sequence shown here is derived from an EMBL/GenBank/DDBJ whole genome shotgun (WGS) entry which is preliminary data.</text>
</comment>
<reference evidence="2" key="1">
    <citation type="journal article" date="2014" name="Int. J. Syst. Evol. Microbiol.">
        <title>Complete genome sequence of Corynebacterium casei LMG S-19264T (=DSM 44701T), isolated from a smear-ripened cheese.</title>
        <authorList>
            <consortium name="US DOE Joint Genome Institute (JGI-PGF)"/>
            <person name="Walter F."/>
            <person name="Albersmeier A."/>
            <person name="Kalinowski J."/>
            <person name="Ruckert C."/>
        </authorList>
    </citation>
    <scope>NUCLEOTIDE SEQUENCE</scope>
    <source>
        <strain evidence="2">CGMCC 1.12919</strain>
    </source>
</reference>
<reference evidence="2" key="2">
    <citation type="submission" date="2020-09" db="EMBL/GenBank/DDBJ databases">
        <authorList>
            <person name="Sun Q."/>
            <person name="Zhou Y."/>
        </authorList>
    </citation>
    <scope>NUCLEOTIDE SEQUENCE</scope>
    <source>
        <strain evidence="2">CGMCC 1.12919</strain>
    </source>
</reference>
<evidence type="ECO:0000313" key="2">
    <source>
        <dbReference type="EMBL" id="GGC91681.1"/>
    </source>
</evidence>
<keyword evidence="3" id="KW-1185">Reference proteome</keyword>
<dbReference type="Gene3D" id="2.170.16.10">
    <property type="entry name" value="Hedgehog/Intein (Hint) domain"/>
    <property type="match status" value="1"/>
</dbReference>
<dbReference type="InterPro" id="IPR028992">
    <property type="entry name" value="Hedgehog/Intein_dom"/>
</dbReference>
<dbReference type="InterPro" id="IPR036844">
    <property type="entry name" value="Hint_dom_sf"/>
</dbReference>